<accession>A0A1G9RRT8</accession>
<name>A0A1G9RRT8_9BACT</name>
<evidence type="ECO:0000259" key="1">
    <source>
        <dbReference type="Pfam" id="PF10026"/>
    </source>
</evidence>
<dbReference type="STRING" id="563176.SAMN04488090_3014"/>
<keyword evidence="3" id="KW-1185">Reference proteome</keyword>
<feature type="domain" description="DUF2268" evidence="1">
    <location>
        <begin position="305"/>
        <end position="414"/>
    </location>
</feature>
<proteinExistence type="predicted"/>
<dbReference type="Proteomes" id="UP000198901">
    <property type="component" value="Unassembled WGS sequence"/>
</dbReference>
<reference evidence="2 3" key="1">
    <citation type="submission" date="2016-10" db="EMBL/GenBank/DDBJ databases">
        <authorList>
            <person name="de Groot N.N."/>
        </authorList>
    </citation>
    <scope>NUCLEOTIDE SEQUENCE [LARGE SCALE GENOMIC DNA]</scope>
    <source>
        <strain evidence="2 3">DSM 21668</strain>
    </source>
</reference>
<evidence type="ECO:0000313" key="3">
    <source>
        <dbReference type="Proteomes" id="UP000198901"/>
    </source>
</evidence>
<gene>
    <name evidence="2" type="ORF">SAMN04488090_3014</name>
</gene>
<keyword evidence="2" id="KW-0378">Hydrolase</keyword>
<dbReference type="AlphaFoldDB" id="A0A1G9RRT8"/>
<dbReference type="InterPro" id="IPR018728">
    <property type="entry name" value="DUF2268"/>
</dbReference>
<sequence>MHNRFPLLLAFLAGISTCASGQRTVRFNTGYENVSVRKGENITVPLSLKKGTSYQLMVEQLGIDIRLILRDEKGTTLLEKDSPNGSRGLETAEYLPKQNGQYQLVIERLDESGNAQSGFVNYYIRQYTPTELEERERTKKKLEEENSKNVLTLDIDHFWEAYDHLRYARSRWDSVLTFQHLYFDRATNGLQDFIAARQWTPDQFVRAVARWPRYYASVRPYTEEAKKSAPLIEEVFQQFKQLYGNFEPFKVCFGIGFRNTGGTVSNRFVLLGTEMVTAGKNVDFSEGNPAWKPDPAKKEPNIPASIKGIVAHECVHTQQPGQTDSLAVQCPQLYSCLREGAANFVAELITGKSGASPYGEAHETALWKEFKSTLCRDNANLWLYNGGTSKDRPSDLGYYIGYKICQAYYRKATDKRLAVKEIIELKDPLSFLVRSGYDGPSATSEKR</sequence>
<dbReference type="RefSeq" id="WP_176785563.1">
    <property type="nucleotide sequence ID" value="NZ_FNGS01000005.1"/>
</dbReference>
<evidence type="ECO:0000313" key="2">
    <source>
        <dbReference type="EMBL" id="SDM26038.1"/>
    </source>
</evidence>
<organism evidence="2 3">
    <name type="scientific">Siphonobacter aquaeclarae</name>
    <dbReference type="NCBI Taxonomy" id="563176"/>
    <lineage>
        <taxon>Bacteria</taxon>
        <taxon>Pseudomonadati</taxon>
        <taxon>Bacteroidota</taxon>
        <taxon>Cytophagia</taxon>
        <taxon>Cytophagales</taxon>
        <taxon>Cytophagaceae</taxon>
        <taxon>Siphonobacter</taxon>
    </lineage>
</organism>
<protein>
    <submittedName>
        <fullName evidence="2">Predicted Zn-dependent protease</fullName>
    </submittedName>
</protein>
<keyword evidence="2" id="KW-0645">Protease</keyword>
<dbReference type="EMBL" id="FNGS01000005">
    <property type="protein sequence ID" value="SDM26038.1"/>
    <property type="molecule type" value="Genomic_DNA"/>
</dbReference>
<dbReference type="GO" id="GO:0008233">
    <property type="term" value="F:peptidase activity"/>
    <property type="evidence" value="ECO:0007669"/>
    <property type="project" value="UniProtKB-KW"/>
</dbReference>
<dbReference type="Pfam" id="PF10026">
    <property type="entry name" value="DUF2268"/>
    <property type="match status" value="1"/>
</dbReference>
<dbReference type="GO" id="GO:0006508">
    <property type="term" value="P:proteolysis"/>
    <property type="evidence" value="ECO:0007669"/>
    <property type="project" value="UniProtKB-KW"/>
</dbReference>